<comment type="caution">
    <text evidence="3">The sequence shown here is derived from an EMBL/GenBank/DDBJ whole genome shotgun (WGS) entry which is preliminary data.</text>
</comment>
<dbReference type="InterPro" id="IPR013762">
    <property type="entry name" value="Integrase-like_cat_sf"/>
</dbReference>
<dbReference type="PROSITE" id="PS51898">
    <property type="entry name" value="TYR_RECOMBINASE"/>
    <property type="match status" value="1"/>
</dbReference>
<keyword evidence="1" id="KW-0233">DNA recombination</keyword>
<name>A0A937ERH8_9ACTN</name>
<dbReference type="AlphaFoldDB" id="A0A937ERH8"/>
<dbReference type="GO" id="GO:0003677">
    <property type="term" value="F:DNA binding"/>
    <property type="evidence" value="ECO:0007669"/>
    <property type="project" value="InterPro"/>
</dbReference>
<protein>
    <submittedName>
        <fullName evidence="3">Site-specific integrase</fullName>
    </submittedName>
</protein>
<keyword evidence="4" id="KW-1185">Reference proteome</keyword>
<dbReference type="GO" id="GO:0006310">
    <property type="term" value="P:DNA recombination"/>
    <property type="evidence" value="ECO:0007669"/>
    <property type="project" value="UniProtKB-KW"/>
</dbReference>
<evidence type="ECO:0000313" key="4">
    <source>
        <dbReference type="Proteomes" id="UP000661858"/>
    </source>
</evidence>
<dbReference type="InterPro" id="IPR002104">
    <property type="entry name" value="Integrase_catalytic"/>
</dbReference>
<dbReference type="Pfam" id="PF00589">
    <property type="entry name" value="Phage_integrase"/>
    <property type="match status" value="1"/>
</dbReference>
<dbReference type="Gene3D" id="1.10.443.10">
    <property type="entry name" value="Intergrase catalytic core"/>
    <property type="match status" value="1"/>
</dbReference>
<dbReference type="InterPro" id="IPR011010">
    <property type="entry name" value="DNA_brk_join_enz"/>
</dbReference>
<reference evidence="3" key="1">
    <citation type="submission" date="2021-01" db="EMBL/GenBank/DDBJ databases">
        <title>WGS of actinomycetes isolated from Thailand.</title>
        <authorList>
            <person name="Thawai C."/>
        </authorList>
    </citation>
    <scope>NUCLEOTIDE SEQUENCE</scope>
    <source>
        <strain evidence="3">RCU-197</strain>
    </source>
</reference>
<sequence length="406" mass="45479">MDARTRERLPVLPVPVRSVDRRRKDAAALLLAARDSAPGETFSAAGQTLVRVTPGRSAAAKILAEDPATGQRRDLGREEDHAFWAFAVVEVLRATGIRVEELTQLFHHSLIQYRLPTTGELIPLLQIIPSKTDIERLLVVRPELADVLSTIICRIRDTNGKVPRVPAYDHYERTWLPPSPLLFQRHRGGEYRAISSGAIRKLLTTALAHTGLADSVTVGPLHFTPHDFRRVFITDAVLSGLPPHIAQVIAGHQDINVTLGYKAMYPDEAVQAHLAFLARRRAMRPSDEYRVPTDEEWTEFLGHFERRKVCTGTCGRSFGTPCIHEHACVRCPMLWSDPAQRDRLVEIRDDLIARIAEAEREGWLGEVEGLRVSLAGAKDKLTQIDRRPHKGADVDLGMPTIRNEDF</sequence>
<dbReference type="EMBL" id="JAERRK010000030">
    <property type="protein sequence ID" value="MBL1087263.1"/>
    <property type="molecule type" value="Genomic_DNA"/>
</dbReference>
<evidence type="ECO:0000256" key="1">
    <source>
        <dbReference type="ARBA" id="ARBA00023172"/>
    </source>
</evidence>
<feature type="domain" description="Tyr recombinase" evidence="2">
    <location>
        <begin position="58"/>
        <end position="274"/>
    </location>
</feature>
<dbReference type="CDD" id="cd00397">
    <property type="entry name" value="DNA_BRE_C"/>
    <property type="match status" value="1"/>
</dbReference>
<dbReference type="GO" id="GO:0015074">
    <property type="term" value="P:DNA integration"/>
    <property type="evidence" value="ECO:0007669"/>
    <property type="project" value="InterPro"/>
</dbReference>
<organism evidence="3 4">
    <name type="scientific">Streptomyces actinomycinicus</name>
    <dbReference type="NCBI Taxonomy" id="1695166"/>
    <lineage>
        <taxon>Bacteria</taxon>
        <taxon>Bacillati</taxon>
        <taxon>Actinomycetota</taxon>
        <taxon>Actinomycetes</taxon>
        <taxon>Kitasatosporales</taxon>
        <taxon>Streptomycetaceae</taxon>
        <taxon>Streptomyces</taxon>
    </lineage>
</organism>
<dbReference type="Proteomes" id="UP000661858">
    <property type="component" value="Unassembled WGS sequence"/>
</dbReference>
<evidence type="ECO:0000259" key="2">
    <source>
        <dbReference type="PROSITE" id="PS51898"/>
    </source>
</evidence>
<proteinExistence type="predicted"/>
<gene>
    <name evidence="3" type="ORF">JK359_35760</name>
</gene>
<accession>A0A937ERH8</accession>
<dbReference type="SUPFAM" id="SSF56349">
    <property type="entry name" value="DNA breaking-rejoining enzymes"/>
    <property type="match status" value="1"/>
</dbReference>
<evidence type="ECO:0000313" key="3">
    <source>
        <dbReference type="EMBL" id="MBL1087263.1"/>
    </source>
</evidence>